<accession>A0ABQ3XLW5</accession>
<organism evidence="1 2">
    <name type="scientific">Actinoplanes couchii</name>
    <dbReference type="NCBI Taxonomy" id="403638"/>
    <lineage>
        <taxon>Bacteria</taxon>
        <taxon>Bacillati</taxon>
        <taxon>Actinomycetota</taxon>
        <taxon>Actinomycetes</taxon>
        <taxon>Micromonosporales</taxon>
        <taxon>Micromonosporaceae</taxon>
        <taxon>Actinoplanes</taxon>
    </lineage>
</organism>
<dbReference type="Proteomes" id="UP000612282">
    <property type="component" value="Unassembled WGS sequence"/>
</dbReference>
<keyword evidence="2" id="KW-1185">Reference proteome</keyword>
<name>A0ABQ3XLW5_9ACTN</name>
<evidence type="ECO:0000313" key="2">
    <source>
        <dbReference type="Proteomes" id="UP000612282"/>
    </source>
</evidence>
<comment type="caution">
    <text evidence="1">The sequence shown here is derived from an EMBL/GenBank/DDBJ whole genome shotgun (WGS) entry which is preliminary data.</text>
</comment>
<protein>
    <submittedName>
        <fullName evidence="1">Uncharacterized protein</fullName>
    </submittedName>
</protein>
<reference evidence="1 2" key="1">
    <citation type="submission" date="2021-01" db="EMBL/GenBank/DDBJ databases">
        <title>Whole genome shotgun sequence of Actinoplanes couchii NBRC 106145.</title>
        <authorList>
            <person name="Komaki H."/>
            <person name="Tamura T."/>
        </authorList>
    </citation>
    <scope>NUCLEOTIDE SEQUENCE [LARGE SCALE GENOMIC DNA]</scope>
    <source>
        <strain evidence="1 2">NBRC 106145</strain>
    </source>
</reference>
<gene>
    <name evidence="1" type="ORF">Aco03nite_079070</name>
</gene>
<proteinExistence type="predicted"/>
<evidence type="ECO:0000313" key="1">
    <source>
        <dbReference type="EMBL" id="GID59503.1"/>
    </source>
</evidence>
<sequence length="78" mass="8291">MPATSTSPPAPTPTAPPGEAYHRFAEDYYQKPVALDAVREVFASAPLTPSLVRRLNPGRSATSLLADLSDIGYPTHLA</sequence>
<dbReference type="EMBL" id="BOMG01000097">
    <property type="protein sequence ID" value="GID59503.1"/>
    <property type="molecule type" value="Genomic_DNA"/>
</dbReference>